<dbReference type="Proteomes" id="UP001159363">
    <property type="component" value="Chromosome 1"/>
</dbReference>
<comment type="caution">
    <text evidence="1">The sequence shown here is derived from an EMBL/GenBank/DDBJ whole genome shotgun (WGS) entry which is preliminary data.</text>
</comment>
<keyword evidence="2" id="KW-1185">Reference proteome</keyword>
<organism evidence="1 2">
    <name type="scientific">Dryococelus australis</name>
    <dbReference type="NCBI Taxonomy" id="614101"/>
    <lineage>
        <taxon>Eukaryota</taxon>
        <taxon>Metazoa</taxon>
        <taxon>Ecdysozoa</taxon>
        <taxon>Arthropoda</taxon>
        <taxon>Hexapoda</taxon>
        <taxon>Insecta</taxon>
        <taxon>Pterygota</taxon>
        <taxon>Neoptera</taxon>
        <taxon>Polyneoptera</taxon>
        <taxon>Phasmatodea</taxon>
        <taxon>Verophasmatodea</taxon>
        <taxon>Anareolatae</taxon>
        <taxon>Phasmatidae</taxon>
        <taxon>Eurycanthinae</taxon>
        <taxon>Dryococelus</taxon>
    </lineage>
</organism>
<protein>
    <recommendedName>
        <fullName evidence="3">Reverse transcriptase</fullName>
    </recommendedName>
</protein>
<proteinExistence type="predicted"/>
<evidence type="ECO:0008006" key="3">
    <source>
        <dbReference type="Google" id="ProtNLM"/>
    </source>
</evidence>
<gene>
    <name evidence="1" type="ORF">PR048_000643</name>
</gene>
<reference evidence="1 2" key="1">
    <citation type="submission" date="2023-02" db="EMBL/GenBank/DDBJ databases">
        <title>LHISI_Scaffold_Assembly.</title>
        <authorList>
            <person name="Stuart O.P."/>
            <person name="Cleave R."/>
            <person name="Magrath M.J.L."/>
            <person name="Mikheyev A.S."/>
        </authorList>
    </citation>
    <scope>NUCLEOTIDE SEQUENCE [LARGE SCALE GENOMIC DNA]</scope>
    <source>
        <strain evidence="1">Daus_M_001</strain>
        <tissue evidence="1">Leg muscle</tissue>
    </source>
</reference>
<sequence length="129" mass="15009">MLRNKCTQLVRRAKLLYSLDSFGPCRTSGDFWKRLRLKSSPQDFNPYFVHTDIFNDSLSACFFPTSWKYAIVRPLAKCTSATVSDDFRSISILPALSKALEFLVHQQEYKYVNDNKLFDSYQSGFRKIT</sequence>
<name>A0ABQ9IF81_9NEOP</name>
<accession>A0ABQ9IF81</accession>
<evidence type="ECO:0000313" key="2">
    <source>
        <dbReference type="Proteomes" id="UP001159363"/>
    </source>
</evidence>
<dbReference type="EMBL" id="JARBHB010000001">
    <property type="protein sequence ID" value="KAJ8895318.1"/>
    <property type="molecule type" value="Genomic_DNA"/>
</dbReference>
<evidence type="ECO:0000313" key="1">
    <source>
        <dbReference type="EMBL" id="KAJ8895318.1"/>
    </source>
</evidence>